<proteinExistence type="predicted"/>
<comment type="caution">
    <text evidence="1">The sequence shown here is derived from an EMBL/GenBank/DDBJ whole genome shotgun (WGS) entry which is preliminary data.</text>
</comment>
<evidence type="ECO:0000313" key="1">
    <source>
        <dbReference type="EMBL" id="CAH3154716.1"/>
    </source>
</evidence>
<gene>
    <name evidence="1" type="ORF">PEVE_00001497</name>
</gene>
<keyword evidence="2" id="KW-1185">Reference proteome</keyword>
<dbReference type="Proteomes" id="UP001159427">
    <property type="component" value="Unassembled WGS sequence"/>
</dbReference>
<organism evidence="1 2">
    <name type="scientific">Porites evermanni</name>
    <dbReference type="NCBI Taxonomy" id="104178"/>
    <lineage>
        <taxon>Eukaryota</taxon>
        <taxon>Metazoa</taxon>
        <taxon>Cnidaria</taxon>
        <taxon>Anthozoa</taxon>
        <taxon>Hexacorallia</taxon>
        <taxon>Scleractinia</taxon>
        <taxon>Fungiina</taxon>
        <taxon>Poritidae</taxon>
        <taxon>Porites</taxon>
    </lineage>
</organism>
<evidence type="ECO:0000313" key="2">
    <source>
        <dbReference type="Proteomes" id="UP001159427"/>
    </source>
</evidence>
<name>A0ABN8Q508_9CNID</name>
<accession>A0ABN8Q508</accession>
<reference evidence="1 2" key="1">
    <citation type="submission" date="2022-05" db="EMBL/GenBank/DDBJ databases">
        <authorList>
            <consortium name="Genoscope - CEA"/>
            <person name="William W."/>
        </authorList>
    </citation>
    <scope>NUCLEOTIDE SEQUENCE [LARGE SCALE GENOMIC DNA]</scope>
</reference>
<protein>
    <submittedName>
        <fullName evidence="1">Uncharacterized protein</fullName>
    </submittedName>
</protein>
<dbReference type="EMBL" id="CALNXI010001083">
    <property type="protein sequence ID" value="CAH3154716.1"/>
    <property type="molecule type" value="Genomic_DNA"/>
</dbReference>
<sequence length="43" mass="5241">MNLSNICCSVRMRQHFSSTSWRYILWSNIKSVFKVRGYHMMQN</sequence>